<evidence type="ECO:0000313" key="1">
    <source>
        <dbReference type="EMBL" id="KAK0427949.1"/>
    </source>
</evidence>
<proteinExistence type="predicted"/>
<comment type="caution">
    <text evidence="1">The sequence shown here is derived from an EMBL/GenBank/DDBJ whole genome shotgun (WGS) entry which is preliminary data.</text>
</comment>
<protein>
    <submittedName>
        <fullName evidence="1">Uncharacterized protein</fullName>
    </submittedName>
</protein>
<dbReference type="Proteomes" id="UP001175271">
    <property type="component" value="Unassembled WGS sequence"/>
</dbReference>
<organism evidence="1 2">
    <name type="scientific">Steinernema hermaphroditum</name>
    <dbReference type="NCBI Taxonomy" id="289476"/>
    <lineage>
        <taxon>Eukaryota</taxon>
        <taxon>Metazoa</taxon>
        <taxon>Ecdysozoa</taxon>
        <taxon>Nematoda</taxon>
        <taxon>Chromadorea</taxon>
        <taxon>Rhabditida</taxon>
        <taxon>Tylenchina</taxon>
        <taxon>Panagrolaimomorpha</taxon>
        <taxon>Strongyloidoidea</taxon>
        <taxon>Steinernematidae</taxon>
        <taxon>Steinernema</taxon>
    </lineage>
</organism>
<dbReference type="AlphaFoldDB" id="A0AA39IQU6"/>
<dbReference type="EMBL" id="JAUCMV010000001">
    <property type="protein sequence ID" value="KAK0427949.1"/>
    <property type="molecule type" value="Genomic_DNA"/>
</dbReference>
<accession>A0AA39IQU6</accession>
<reference evidence="1" key="1">
    <citation type="submission" date="2023-06" db="EMBL/GenBank/DDBJ databases">
        <title>Genomic analysis of the entomopathogenic nematode Steinernema hermaphroditum.</title>
        <authorList>
            <person name="Schwarz E.M."/>
            <person name="Heppert J.K."/>
            <person name="Baniya A."/>
            <person name="Schwartz H.T."/>
            <person name="Tan C.-H."/>
            <person name="Antoshechkin I."/>
            <person name="Sternberg P.W."/>
            <person name="Goodrich-Blair H."/>
            <person name="Dillman A.R."/>
        </authorList>
    </citation>
    <scope>NUCLEOTIDE SEQUENCE</scope>
    <source>
        <strain evidence="1">PS9179</strain>
        <tissue evidence="1">Whole animal</tissue>
    </source>
</reference>
<evidence type="ECO:0000313" key="2">
    <source>
        <dbReference type="Proteomes" id="UP001175271"/>
    </source>
</evidence>
<gene>
    <name evidence="1" type="ORF">QR680_010502</name>
</gene>
<keyword evidence="2" id="KW-1185">Reference proteome</keyword>
<name>A0AA39IQU6_9BILA</name>
<sequence length="320" mass="37113">MDSVPYIFCEDVLERQSTRNLFTMTDLSGQWRSAAQRFLEKRRSFYIIISKDDEGWFYAIGDEKTRDIENGPHSHEEFLSMDRRYIEVNHISVCFDPGHFHQLDVRKFQCSKEEIARRVVPFLTLRMRPNSTVSFLSGCPKEFTLECLDMFRSCFSFGNMDLVYVGPESEEFLALQLKNNPFLHWLVLRSWPHTETTEQLLLTFLNSRRNRTLDITQLPPHDIQSPLNVTMTFVKAAVDSWVSGDEKRTLFVCGSVGATLEEILSIPVPENVKRTEEEVEPEEEEEEGDIVVVWTKEDGSSLQCELYFSHDRVSIGSSDN</sequence>